<dbReference type="PANTHER" id="PTHR33490">
    <property type="entry name" value="BLR5614 PROTEIN-RELATED"/>
    <property type="match status" value="1"/>
</dbReference>
<dbReference type="SUPFAM" id="SSF54001">
    <property type="entry name" value="Cysteine proteinases"/>
    <property type="match status" value="1"/>
</dbReference>
<keyword evidence="4" id="KW-1185">Reference proteome</keyword>
<keyword evidence="1" id="KW-0732">Signal</keyword>
<evidence type="ECO:0000256" key="1">
    <source>
        <dbReference type="SAM" id="SignalP"/>
    </source>
</evidence>
<dbReference type="OrthoDB" id="9790856at2"/>
<protein>
    <submittedName>
        <fullName evidence="3">Transglutaminase-like superfamily protein</fullName>
    </submittedName>
</protein>
<accession>A0A1H7SWF2</accession>
<dbReference type="SMART" id="SM00460">
    <property type="entry name" value="TGc"/>
    <property type="match status" value="1"/>
</dbReference>
<proteinExistence type="predicted"/>
<dbReference type="EMBL" id="FOAP01000008">
    <property type="protein sequence ID" value="SEL76911.1"/>
    <property type="molecule type" value="Genomic_DNA"/>
</dbReference>
<evidence type="ECO:0000313" key="4">
    <source>
        <dbReference type="Proteomes" id="UP000182719"/>
    </source>
</evidence>
<dbReference type="InterPro" id="IPR002931">
    <property type="entry name" value="Transglutaminase-like"/>
</dbReference>
<feature type="domain" description="Transglutaminase-like" evidence="2">
    <location>
        <begin position="399"/>
        <end position="463"/>
    </location>
</feature>
<dbReference type="AlphaFoldDB" id="A0A1H7SWF2"/>
<feature type="chain" id="PRO_5010242095" evidence="1">
    <location>
        <begin position="25"/>
        <end position="505"/>
    </location>
</feature>
<reference evidence="4" key="1">
    <citation type="submission" date="2016-10" db="EMBL/GenBank/DDBJ databases">
        <authorList>
            <person name="Varghese N."/>
            <person name="Submissions S."/>
        </authorList>
    </citation>
    <scope>NUCLEOTIDE SEQUENCE [LARGE SCALE GENOMIC DNA]</scope>
    <source>
        <strain evidence="4">DSM 17044</strain>
    </source>
</reference>
<evidence type="ECO:0000259" key="2">
    <source>
        <dbReference type="SMART" id="SM00460"/>
    </source>
</evidence>
<feature type="signal peptide" evidence="1">
    <location>
        <begin position="1"/>
        <end position="24"/>
    </location>
</feature>
<dbReference type="Gene3D" id="3.10.620.30">
    <property type="match status" value="1"/>
</dbReference>
<name>A0A1H7SWF2_STIAU</name>
<dbReference type="Proteomes" id="UP000182719">
    <property type="component" value="Unassembled WGS sequence"/>
</dbReference>
<sequence length="505" mass="55157">MTRSRSHALWLLTAALLSAAPVLAQAPASASRAAAPQTVSDVLQVPRPKGGEWLGLYLMDKKVGYFFTDVALVPGRKDQVRAVSELVFKATVGTKLSERVHREERVYEAKPGGRMLSFVVDQRGDGGTQRLEATNTPGGMKVVRKRPGQPDEVLTVAASAEKTEDADQARVAIFRKAAVEGIVTDGTDLQGYKVTTTTEPAEERMVRGVKVRLSRAQTISEKEKVPVTAYFTEDGEMVEVDFGQTMKARAETEAVAKRLDVVEVFGLTRIVLPKKLPVEARAVPGRAVLVMTGLPEKFQQDSYRQKYVKLPEGRVEVTLLSDFPKPANLKPLPVADPDGGENLKATIIVESDNAEIRKLAKTLVGTEKDAYAASKKIVTWVATNLAKDYGVSADRATDVLRQKKGDCTEHSLLAVALLRAAGIPARRVDGVVYMVNEDGVPAFYWHEWIEAYVGEWTQMDPTFNQPVADATHFGVGREGNAEITPLIGQLKVMEVKDKPSTPVKP</sequence>
<dbReference type="Pfam" id="PF01841">
    <property type="entry name" value="Transglut_core"/>
    <property type="match status" value="1"/>
</dbReference>
<evidence type="ECO:0000313" key="3">
    <source>
        <dbReference type="EMBL" id="SEL76911.1"/>
    </source>
</evidence>
<dbReference type="InterPro" id="IPR038765">
    <property type="entry name" value="Papain-like_cys_pep_sf"/>
</dbReference>
<gene>
    <name evidence="3" type="ORF">SAMN05444354_108170</name>
</gene>
<dbReference type="PANTHER" id="PTHR33490:SF3">
    <property type="entry name" value="CONSERVED INTEGRAL MEMBRANE PROTEIN"/>
    <property type="match status" value="1"/>
</dbReference>
<organism evidence="3 4">
    <name type="scientific">Stigmatella aurantiaca</name>
    <dbReference type="NCBI Taxonomy" id="41"/>
    <lineage>
        <taxon>Bacteria</taxon>
        <taxon>Pseudomonadati</taxon>
        <taxon>Myxococcota</taxon>
        <taxon>Myxococcia</taxon>
        <taxon>Myxococcales</taxon>
        <taxon>Cystobacterineae</taxon>
        <taxon>Archangiaceae</taxon>
        <taxon>Stigmatella</taxon>
    </lineage>
</organism>
<dbReference type="RefSeq" id="WP_075007547.1">
    <property type="nucleotide sequence ID" value="NZ_FOAP01000008.1"/>
</dbReference>